<accession>A0ACC3S5B4</accession>
<keyword evidence="2" id="KW-1185">Reference proteome</keyword>
<dbReference type="Proteomes" id="UP001320706">
    <property type="component" value="Unassembled WGS sequence"/>
</dbReference>
<evidence type="ECO:0000313" key="1">
    <source>
        <dbReference type="EMBL" id="KAK8196596.1"/>
    </source>
</evidence>
<comment type="caution">
    <text evidence="1">The sequence shown here is derived from an EMBL/GenBank/DDBJ whole genome shotgun (WGS) entry which is preliminary data.</text>
</comment>
<organism evidence="1 2">
    <name type="scientific">Zalaria obscura</name>
    <dbReference type="NCBI Taxonomy" id="2024903"/>
    <lineage>
        <taxon>Eukaryota</taxon>
        <taxon>Fungi</taxon>
        <taxon>Dikarya</taxon>
        <taxon>Ascomycota</taxon>
        <taxon>Pezizomycotina</taxon>
        <taxon>Dothideomycetes</taxon>
        <taxon>Dothideomycetidae</taxon>
        <taxon>Dothideales</taxon>
        <taxon>Zalariaceae</taxon>
        <taxon>Zalaria</taxon>
    </lineage>
</organism>
<protein>
    <submittedName>
        <fullName evidence="1">Uncharacterized protein</fullName>
    </submittedName>
</protein>
<proteinExistence type="predicted"/>
<name>A0ACC3S5B4_9PEZI</name>
<sequence>MARITAHERHTQRVSFSKGSVLEIVVPGVSDFDAEAHARAAISNEQPRLRPRELLLFDLHITVAGRITGATPPNPNNNDPNGANAPAELVLDHKVLNSGEDPKIIHVQEPDTGSGLTYALWTVRLHLDRPGQQLQKPAVHFTASASFNTIGTDVDVEVEDEYMESAVPTPENLFQSLHIGGRPSNEEVRLPASRIQKVAPRAIAAQSETKPLRCSTKLYPIVPAFMLRVHYSSAPSCLIASLDVEVSSYVGRMVELQKVGASSAGLTAVSLNGESGSVSWPQSIEAGDRSTFLYRLSPTDAHGTDKVGVAPPKSIIFELKAVAAVTEECSANLLIRWHGGVPLSAHGFPSHRTHYWQRQAAVGYPPPNDSARPRPMSNRYSQTGRASNIYTPDAGVTFAVTGPETVTIGETFILDVFVVNRGVRRRRMAVFAVTQGAKTTSTLGEAGRTAMAEVILDDQQVYAAQNTAGKKHAHVIHLNADVRIGPLLPGSCHNTQLEFLALSSGVVRLSAISVVDMETRELVQLNDLPDVIVLGKATDIE</sequence>
<evidence type="ECO:0000313" key="2">
    <source>
        <dbReference type="Proteomes" id="UP001320706"/>
    </source>
</evidence>
<gene>
    <name evidence="1" type="ORF">M8818_006761</name>
</gene>
<reference evidence="1" key="1">
    <citation type="submission" date="2024-02" db="EMBL/GenBank/DDBJ databases">
        <title>Metagenome Assembled Genome of Zalaria obscura JY119.</title>
        <authorList>
            <person name="Vighnesh L."/>
            <person name="Jagadeeshwari U."/>
            <person name="Venkata Ramana C."/>
            <person name="Sasikala C."/>
        </authorList>
    </citation>
    <scope>NUCLEOTIDE SEQUENCE</scope>
    <source>
        <strain evidence="1">JY119</strain>
    </source>
</reference>
<dbReference type="EMBL" id="JAMKPW020000041">
    <property type="protein sequence ID" value="KAK8196596.1"/>
    <property type="molecule type" value="Genomic_DNA"/>
</dbReference>